<accession>A0A1G9Y2L8</accession>
<dbReference type="Gene3D" id="3.40.50.2000">
    <property type="entry name" value="Glycogen Phosphorylase B"/>
    <property type="match status" value="2"/>
</dbReference>
<dbReference type="GO" id="GO:0016757">
    <property type="term" value="F:glycosyltransferase activity"/>
    <property type="evidence" value="ECO:0007669"/>
    <property type="project" value="UniProtKB-KW"/>
</dbReference>
<keyword evidence="5" id="KW-1185">Reference proteome</keyword>
<dbReference type="PANTHER" id="PTHR12526">
    <property type="entry name" value="GLYCOSYLTRANSFERASE"/>
    <property type="match status" value="1"/>
</dbReference>
<dbReference type="Pfam" id="PF00534">
    <property type="entry name" value="Glycos_transf_1"/>
    <property type="match status" value="1"/>
</dbReference>
<dbReference type="InterPro" id="IPR001296">
    <property type="entry name" value="Glyco_trans_1"/>
</dbReference>
<dbReference type="EMBL" id="FNHW01000001">
    <property type="protein sequence ID" value="SDN02695.1"/>
    <property type="molecule type" value="Genomic_DNA"/>
</dbReference>
<dbReference type="SUPFAM" id="SSF53756">
    <property type="entry name" value="UDP-Glycosyltransferase/glycogen phosphorylase"/>
    <property type="match status" value="1"/>
</dbReference>
<feature type="domain" description="Glycosyl transferase family 1" evidence="3">
    <location>
        <begin position="247"/>
        <end position="393"/>
    </location>
</feature>
<dbReference type="STRING" id="459525.SAMN04488137_3135"/>
<keyword evidence="1" id="KW-0328">Glycosyltransferase</keyword>
<dbReference type="PANTHER" id="PTHR12526:SF629">
    <property type="entry name" value="TEICHURONIC ACID BIOSYNTHESIS GLYCOSYLTRANSFERASE TUAH-RELATED"/>
    <property type="match status" value="1"/>
</dbReference>
<name>A0A1G9Y2L8_9BACL</name>
<dbReference type="RefSeq" id="WP_170834357.1">
    <property type="nucleotide sequence ID" value="NZ_FNHW01000001.1"/>
</dbReference>
<evidence type="ECO:0000256" key="2">
    <source>
        <dbReference type="ARBA" id="ARBA00022679"/>
    </source>
</evidence>
<keyword evidence="2 4" id="KW-0808">Transferase</keyword>
<proteinExistence type="predicted"/>
<evidence type="ECO:0000259" key="3">
    <source>
        <dbReference type="Pfam" id="PF00534"/>
    </source>
</evidence>
<dbReference type="AlphaFoldDB" id="A0A1G9Y2L8"/>
<gene>
    <name evidence="4" type="ORF">SAMN04488137_3135</name>
</gene>
<protein>
    <submittedName>
        <fullName evidence="4">Glycosyltransferase involved in cell wall bisynthesis</fullName>
    </submittedName>
</protein>
<evidence type="ECO:0000313" key="5">
    <source>
        <dbReference type="Proteomes" id="UP000199544"/>
    </source>
</evidence>
<evidence type="ECO:0000256" key="1">
    <source>
        <dbReference type="ARBA" id="ARBA00022676"/>
    </source>
</evidence>
<organism evidence="4 5">
    <name type="scientific">Fictibacillus solisalsi</name>
    <dbReference type="NCBI Taxonomy" id="459525"/>
    <lineage>
        <taxon>Bacteria</taxon>
        <taxon>Bacillati</taxon>
        <taxon>Bacillota</taxon>
        <taxon>Bacilli</taxon>
        <taxon>Bacillales</taxon>
        <taxon>Fictibacillaceae</taxon>
        <taxon>Fictibacillus</taxon>
    </lineage>
</organism>
<reference evidence="5" key="1">
    <citation type="submission" date="2016-10" db="EMBL/GenBank/DDBJ databases">
        <authorList>
            <person name="Varghese N."/>
            <person name="Submissions S."/>
        </authorList>
    </citation>
    <scope>NUCLEOTIDE SEQUENCE [LARGE SCALE GENOMIC DNA]</scope>
    <source>
        <strain evidence="5">CGMCC 1.6854</strain>
    </source>
</reference>
<dbReference type="Proteomes" id="UP000199544">
    <property type="component" value="Unassembled WGS sequence"/>
</dbReference>
<evidence type="ECO:0000313" key="4">
    <source>
        <dbReference type="EMBL" id="SDN02695.1"/>
    </source>
</evidence>
<sequence length="425" mass="47976">MVNTLQNVNGTARKHMILITNRYPYLPGEQFLETELKYMVNLFEKIEIASVNGSGERRKVPDHIQLHSIPGRPEGTKKYIHTFYSVTADPQGRRWFSAELPKARAFGSKGLMQLANWLSHALRIRDEIRKKWLDDPGFALNDAVFYSYWLTPAAVALAMLKETFPELLAVSRAHGGDVYDYRHSPPYLPFQGRVINALNSVNMISEDGKRFLEGKYSGAGANLLVHRLGTEKPGFMSSPSPDGILRIVTCSYVKPVKRLDLLVDALKQTTIPIHWTHIGDGEDRENLERRAKEELNGQIVIDFKGHWTQQQIFKFYRTRPVDLFVNVSASEGIPVTIMEAFSTGIPVIATDVGGVRELVDERNGFLIPSDVAADELAGYIEKFAALPVEQKQTYRAHAYSKWEQEYNAQKNYLSFLLSVKNGSGS</sequence>